<organism evidence="2 3">
    <name type="scientific">Caenorhabditis nigoni</name>
    <dbReference type="NCBI Taxonomy" id="1611254"/>
    <lineage>
        <taxon>Eukaryota</taxon>
        <taxon>Metazoa</taxon>
        <taxon>Ecdysozoa</taxon>
        <taxon>Nematoda</taxon>
        <taxon>Chromadorea</taxon>
        <taxon>Rhabditida</taxon>
        <taxon>Rhabditina</taxon>
        <taxon>Rhabditomorpha</taxon>
        <taxon>Rhabditoidea</taxon>
        <taxon>Rhabditidae</taxon>
        <taxon>Peloderinae</taxon>
        <taxon>Caenorhabditis</taxon>
    </lineage>
</organism>
<accession>A0A2G5SXH8</accession>
<keyword evidence="1" id="KW-1133">Transmembrane helix</keyword>
<name>A0A2G5SXH8_9PELO</name>
<protein>
    <submittedName>
        <fullName evidence="2">Uncharacterized protein</fullName>
    </submittedName>
</protein>
<reference evidence="3" key="1">
    <citation type="submission" date="2017-10" db="EMBL/GenBank/DDBJ databases">
        <title>Rapid genome shrinkage in a self-fertile nematode reveals novel sperm competition proteins.</title>
        <authorList>
            <person name="Yin D."/>
            <person name="Schwarz E.M."/>
            <person name="Thomas C.G."/>
            <person name="Felde R.L."/>
            <person name="Korf I.F."/>
            <person name="Cutter A.D."/>
            <person name="Schartner C.M."/>
            <person name="Ralston E.J."/>
            <person name="Meyer B.J."/>
            <person name="Haag E.S."/>
        </authorList>
    </citation>
    <scope>NUCLEOTIDE SEQUENCE [LARGE SCALE GENOMIC DNA]</scope>
    <source>
        <strain evidence="3">JU1422</strain>
    </source>
</reference>
<keyword evidence="1" id="KW-0472">Membrane</keyword>
<dbReference type="Proteomes" id="UP000230233">
    <property type="component" value="Chromosome X"/>
</dbReference>
<keyword evidence="3" id="KW-1185">Reference proteome</keyword>
<evidence type="ECO:0000256" key="1">
    <source>
        <dbReference type="SAM" id="Phobius"/>
    </source>
</evidence>
<evidence type="ECO:0000313" key="2">
    <source>
        <dbReference type="EMBL" id="PIC19633.1"/>
    </source>
</evidence>
<dbReference type="EMBL" id="PDUG01000006">
    <property type="protein sequence ID" value="PIC19633.1"/>
    <property type="molecule type" value="Genomic_DNA"/>
</dbReference>
<feature type="transmembrane region" description="Helical" evidence="1">
    <location>
        <begin position="21"/>
        <end position="42"/>
    </location>
</feature>
<sequence length="91" mass="10688">MWKVQVCVSIKRCLKREKQHRIMQLLTIVLLFVLIAITSGQWDNSYWWYNQQPTQAPANNWFSGSQSDDKGNMWHGSDNAKLMIFAKSSWP</sequence>
<evidence type="ECO:0000313" key="3">
    <source>
        <dbReference type="Proteomes" id="UP000230233"/>
    </source>
</evidence>
<comment type="caution">
    <text evidence="2">The sequence shown here is derived from an EMBL/GenBank/DDBJ whole genome shotgun (WGS) entry which is preliminary data.</text>
</comment>
<proteinExistence type="predicted"/>
<keyword evidence="1" id="KW-0812">Transmembrane</keyword>
<dbReference type="STRING" id="1611254.A0A2G5SXH8"/>
<gene>
    <name evidence="2" type="primary">Cni-B0563.9</name>
    <name evidence="2" type="synonym">Cnig_chr_X.g25113</name>
    <name evidence="2" type="ORF">B9Z55_025113</name>
</gene>
<dbReference type="OrthoDB" id="5800970at2759"/>
<dbReference type="AlphaFoldDB" id="A0A2G5SXH8"/>